<reference evidence="2" key="1">
    <citation type="submission" date="2021-01" db="EMBL/GenBank/DDBJ databases">
        <title>Genome public.</title>
        <authorList>
            <person name="Liu C."/>
            <person name="Sun Q."/>
        </authorList>
    </citation>
    <scope>NUCLEOTIDE SEQUENCE [LARGE SCALE GENOMIC DNA]</scope>
    <source>
        <strain evidence="2">CGMCC 1.18722</strain>
    </source>
</reference>
<proteinExistence type="predicted"/>
<accession>A0ABS1QWC2</accession>
<keyword evidence="2" id="KW-1185">Reference proteome</keyword>
<dbReference type="RefSeq" id="WP_202088256.1">
    <property type="nucleotide sequence ID" value="NZ_JAERTZ010000032.1"/>
</dbReference>
<dbReference type="EMBL" id="JAERTZ010000032">
    <property type="protein sequence ID" value="MBL1379179.1"/>
    <property type="molecule type" value="Genomic_DNA"/>
</dbReference>
<comment type="caution">
    <text evidence="1">The sequence shown here is derived from an EMBL/GenBank/DDBJ whole genome shotgun (WGS) entry which is preliminary data.</text>
</comment>
<dbReference type="Proteomes" id="UP000638570">
    <property type="component" value="Unassembled WGS sequence"/>
</dbReference>
<name>A0ABS1QWC2_9GAMM</name>
<gene>
    <name evidence="1" type="ORF">JKV55_17910</name>
</gene>
<protein>
    <submittedName>
        <fullName evidence="1">Uncharacterized protein</fullName>
    </submittedName>
</protein>
<organism evidence="1 2">
    <name type="scientific">Zobellella iuensis</name>
    <dbReference type="NCBI Taxonomy" id="2803811"/>
    <lineage>
        <taxon>Bacteria</taxon>
        <taxon>Pseudomonadati</taxon>
        <taxon>Pseudomonadota</taxon>
        <taxon>Gammaproteobacteria</taxon>
        <taxon>Aeromonadales</taxon>
        <taxon>Aeromonadaceae</taxon>
        <taxon>Zobellella</taxon>
    </lineage>
</organism>
<sequence length="325" mass="36339">MSKLFQLKKWLTVPEAADRLSSSFGEKVTEADVLRLALDGHLILSVSFPNKAVSKKRAEVDEDYSNLVARLLMGELRKEAASLCDPLMLDILVEHFKLSAHVADFIIKNNFTDLISPYKYTAVVSLGEGGEVFDLPLIGAERLDVEHRYQMLTGGPEITLHCLEGVFVIDAGGDYYQLQDRFSDLPSDKLPSFERPKPFSERDYYPAATLPEDALWVVRTKALLDLESRILQGEETDSPAGKSQTKPLINEDRWFDVLGVMAVLLYENTDDPRMRKGENNINMAGIKGAVIDKAQKLGLTAERLDNLNKDISAALKILQYPPPKN</sequence>
<evidence type="ECO:0000313" key="2">
    <source>
        <dbReference type="Proteomes" id="UP000638570"/>
    </source>
</evidence>
<evidence type="ECO:0000313" key="1">
    <source>
        <dbReference type="EMBL" id="MBL1379179.1"/>
    </source>
</evidence>